<keyword evidence="3" id="KW-1185">Reference proteome</keyword>
<sequence>MLQFFKRAVPAVPEADKPIPALRPSRAPDKSTEVQDSQPDSEVLEGNEDTDWRRWDDAVAMQSGRGRAWPTDDTT</sequence>
<feature type="region of interest" description="Disordered" evidence="1">
    <location>
        <begin position="15"/>
        <end position="54"/>
    </location>
</feature>
<evidence type="ECO:0000313" key="2">
    <source>
        <dbReference type="EMBL" id="APW43019.1"/>
    </source>
</evidence>
<dbReference type="AlphaFoldDB" id="A0A1P8KAI1"/>
<dbReference type="KEGG" id="rsb:RS694_11060"/>
<dbReference type="Proteomes" id="UP000186110">
    <property type="component" value="Chromosome"/>
</dbReference>
<name>A0A1P8KAI1_9BURK</name>
<accession>A0A1P8KAI1</accession>
<gene>
    <name evidence="2" type="ORF">RS694_11060</name>
</gene>
<dbReference type="RefSeq" id="WP_029707024.1">
    <property type="nucleotide sequence ID" value="NZ_CP019239.1"/>
</dbReference>
<proteinExistence type="predicted"/>
<dbReference type="EMBL" id="CP019239">
    <property type="protein sequence ID" value="APW43019.1"/>
    <property type="molecule type" value="Genomic_DNA"/>
</dbReference>
<evidence type="ECO:0000256" key="1">
    <source>
        <dbReference type="SAM" id="MobiDB-lite"/>
    </source>
</evidence>
<dbReference type="STRING" id="1484693.RS694_11060"/>
<evidence type="ECO:0000313" key="3">
    <source>
        <dbReference type="Proteomes" id="UP000186110"/>
    </source>
</evidence>
<protein>
    <submittedName>
        <fullName evidence="2">Uncharacterized protein</fullName>
    </submittedName>
</protein>
<organism evidence="2 3">
    <name type="scientific">Rhodoferax saidenbachensis</name>
    <dbReference type="NCBI Taxonomy" id="1484693"/>
    <lineage>
        <taxon>Bacteria</taxon>
        <taxon>Pseudomonadati</taxon>
        <taxon>Pseudomonadota</taxon>
        <taxon>Betaproteobacteria</taxon>
        <taxon>Burkholderiales</taxon>
        <taxon>Comamonadaceae</taxon>
        <taxon>Rhodoferax</taxon>
    </lineage>
</organism>
<reference evidence="2 3" key="1">
    <citation type="submission" date="2017-01" db="EMBL/GenBank/DDBJ databases">
        <authorList>
            <person name="Mah S.A."/>
            <person name="Swanson W.J."/>
            <person name="Moy G.W."/>
            <person name="Vacquier V.D."/>
        </authorList>
    </citation>
    <scope>NUCLEOTIDE SEQUENCE [LARGE SCALE GENOMIC DNA]</scope>
    <source>
        <strain evidence="2 3">DSM 22694</strain>
    </source>
</reference>